<dbReference type="SUPFAM" id="SSF48179">
    <property type="entry name" value="6-phosphogluconate dehydrogenase C-terminal domain-like"/>
    <property type="match status" value="1"/>
</dbReference>
<name>A0ABS0TB93_9STAP</name>
<evidence type="ECO:0000256" key="5">
    <source>
        <dbReference type="RuleBase" id="RU362068"/>
    </source>
</evidence>
<dbReference type="Proteomes" id="UP000751852">
    <property type="component" value="Unassembled WGS sequence"/>
</dbReference>
<keyword evidence="3 5" id="KW-0560">Oxidoreductase</keyword>
<dbReference type="InterPro" id="IPR036291">
    <property type="entry name" value="NAD(P)-bd_dom_sf"/>
</dbReference>
<keyword evidence="9" id="KW-1185">Reference proteome</keyword>
<feature type="domain" description="Ketopantoate reductase N-terminal" evidence="6">
    <location>
        <begin position="4"/>
        <end position="134"/>
    </location>
</feature>
<feature type="domain" description="Ketopantoate reductase C-terminal" evidence="7">
    <location>
        <begin position="160"/>
        <end position="280"/>
    </location>
</feature>
<dbReference type="PANTHER" id="PTHR21708">
    <property type="entry name" value="PROBABLE 2-DEHYDROPANTOATE 2-REDUCTASE"/>
    <property type="match status" value="1"/>
</dbReference>
<comment type="pathway">
    <text evidence="5">Cofactor biosynthesis; (R)-pantothenate biosynthesis; (R)-pantoate from 3-methyl-2-oxobutanoate: step 2/2.</text>
</comment>
<evidence type="ECO:0000256" key="2">
    <source>
        <dbReference type="ARBA" id="ARBA00022857"/>
    </source>
</evidence>
<dbReference type="Gene3D" id="1.10.1040.10">
    <property type="entry name" value="N-(1-d-carboxylethyl)-l-norvaline Dehydrogenase, domain 2"/>
    <property type="match status" value="1"/>
</dbReference>
<protein>
    <recommendedName>
        <fullName evidence="5">2-dehydropantoate 2-reductase</fullName>
        <ecNumber evidence="5">1.1.1.169</ecNumber>
    </recommendedName>
    <alternativeName>
        <fullName evidence="5">Ketopantoate reductase</fullName>
    </alternativeName>
</protein>
<dbReference type="Pfam" id="PF08546">
    <property type="entry name" value="ApbA_C"/>
    <property type="match status" value="1"/>
</dbReference>
<dbReference type="SUPFAM" id="SSF51735">
    <property type="entry name" value="NAD(P)-binding Rossmann-fold domains"/>
    <property type="match status" value="1"/>
</dbReference>
<proteinExistence type="inferred from homology"/>
<dbReference type="NCBIfam" id="TIGR00745">
    <property type="entry name" value="apbA_panE"/>
    <property type="match status" value="1"/>
</dbReference>
<dbReference type="EC" id="1.1.1.169" evidence="5"/>
<accession>A0ABS0TB93</accession>
<organism evidence="8 9">
    <name type="scientific">Staphylococcus canis</name>
    <dbReference type="NCBI Taxonomy" id="2724942"/>
    <lineage>
        <taxon>Bacteria</taxon>
        <taxon>Bacillati</taxon>
        <taxon>Bacillota</taxon>
        <taxon>Bacilli</taxon>
        <taxon>Bacillales</taxon>
        <taxon>Staphylococcaceae</taxon>
        <taxon>Staphylococcus</taxon>
    </lineage>
</organism>
<gene>
    <name evidence="8" type="ORF">HHH54_05365</name>
</gene>
<evidence type="ECO:0000256" key="3">
    <source>
        <dbReference type="ARBA" id="ARBA00023002"/>
    </source>
</evidence>
<comment type="catalytic activity">
    <reaction evidence="4">
        <text>6-phospho-D-gluconate + NADP(+) = D-ribulose 5-phosphate + CO2 + NADPH</text>
        <dbReference type="Rhea" id="RHEA:10116"/>
        <dbReference type="ChEBI" id="CHEBI:16526"/>
        <dbReference type="ChEBI" id="CHEBI:57783"/>
        <dbReference type="ChEBI" id="CHEBI:58121"/>
        <dbReference type="ChEBI" id="CHEBI:58349"/>
        <dbReference type="ChEBI" id="CHEBI:58759"/>
        <dbReference type="EC" id="1.1.1.44"/>
    </reaction>
</comment>
<evidence type="ECO:0000259" key="6">
    <source>
        <dbReference type="Pfam" id="PF02558"/>
    </source>
</evidence>
<evidence type="ECO:0000256" key="4">
    <source>
        <dbReference type="ARBA" id="ARBA00048640"/>
    </source>
</evidence>
<keyword evidence="5" id="KW-0566">Pantothenate biosynthesis</keyword>
<dbReference type="InterPro" id="IPR013332">
    <property type="entry name" value="KPR_N"/>
</dbReference>
<dbReference type="Gene3D" id="3.40.50.720">
    <property type="entry name" value="NAD(P)-binding Rossmann-like Domain"/>
    <property type="match status" value="1"/>
</dbReference>
<evidence type="ECO:0000313" key="8">
    <source>
        <dbReference type="EMBL" id="MBI5975028.1"/>
    </source>
</evidence>
<dbReference type="Pfam" id="PF02558">
    <property type="entry name" value="ApbA"/>
    <property type="match status" value="1"/>
</dbReference>
<evidence type="ECO:0000313" key="9">
    <source>
        <dbReference type="Proteomes" id="UP000751852"/>
    </source>
</evidence>
<keyword evidence="2 5" id="KW-0521">NADP</keyword>
<sequence>MTKIAIIGPGAVGTSLAVALQDYPHVTLLGRRATTLIYEEAKTSETQSIAVQALPKTTERYDVIFIAVKTYQLDSVLPYLPHMTHDKTCIILAQNGYQNLQQFAPYRVYQAVVYISGQKQGNHVTHFRDQVLHIQRDHITEQLAETLAHTQLILHLENEIEHKIWYKLLVNLGINTITALSRDTAQVLKNKAMVQLCEHLLQEGVAIAQHEGIPFSQSIVKDIMKIYQGYPDQMGTSMYYDIINNQPLEVDAIQGYIYRAATRHQLKMPYIEMAYTLLSHHHQNALQLQN</sequence>
<comment type="function">
    <text evidence="5">Catalyzes the NADPH-dependent reduction of ketopantoate into pantoic acid.</text>
</comment>
<dbReference type="InterPro" id="IPR051402">
    <property type="entry name" value="KPR-Related"/>
</dbReference>
<reference evidence="8 9" key="1">
    <citation type="submission" date="2020-04" db="EMBL/GenBank/DDBJ databases">
        <title>Staphylococcus species from domestic dog.</title>
        <authorList>
            <person name="Paterson G.K."/>
        </authorList>
    </citation>
    <scope>NUCLEOTIDE SEQUENCE [LARGE SCALE GENOMIC DNA]</scope>
    <source>
        <strain evidence="8 9">H16/1A</strain>
    </source>
</reference>
<dbReference type="InterPro" id="IPR003710">
    <property type="entry name" value="ApbA"/>
</dbReference>
<dbReference type="RefSeq" id="WP_198617808.1">
    <property type="nucleotide sequence ID" value="NZ_JABANU010000011.1"/>
</dbReference>
<dbReference type="NCBIfam" id="NF009542">
    <property type="entry name" value="PRK12921.1-4"/>
    <property type="match status" value="1"/>
</dbReference>
<comment type="caution">
    <text evidence="8">The sequence shown here is derived from an EMBL/GenBank/DDBJ whole genome shotgun (WGS) entry which is preliminary data.</text>
</comment>
<comment type="similarity">
    <text evidence="1 5">Belongs to the ketopantoate reductase family.</text>
</comment>
<dbReference type="EMBL" id="JABANU010000011">
    <property type="protein sequence ID" value="MBI5975028.1"/>
    <property type="molecule type" value="Genomic_DNA"/>
</dbReference>
<dbReference type="PANTHER" id="PTHR21708:SF26">
    <property type="entry name" value="2-DEHYDROPANTOATE 2-REDUCTASE"/>
    <property type="match status" value="1"/>
</dbReference>
<evidence type="ECO:0000259" key="7">
    <source>
        <dbReference type="Pfam" id="PF08546"/>
    </source>
</evidence>
<dbReference type="InterPro" id="IPR013328">
    <property type="entry name" value="6PGD_dom2"/>
</dbReference>
<evidence type="ECO:0000256" key="1">
    <source>
        <dbReference type="ARBA" id="ARBA00007870"/>
    </source>
</evidence>
<dbReference type="InterPro" id="IPR008927">
    <property type="entry name" value="6-PGluconate_DH-like_C_sf"/>
</dbReference>
<comment type="catalytic activity">
    <reaction evidence="5">
        <text>(R)-pantoate + NADP(+) = 2-dehydropantoate + NADPH + H(+)</text>
        <dbReference type="Rhea" id="RHEA:16233"/>
        <dbReference type="ChEBI" id="CHEBI:11561"/>
        <dbReference type="ChEBI" id="CHEBI:15378"/>
        <dbReference type="ChEBI" id="CHEBI:15980"/>
        <dbReference type="ChEBI" id="CHEBI:57783"/>
        <dbReference type="ChEBI" id="CHEBI:58349"/>
        <dbReference type="EC" id="1.1.1.169"/>
    </reaction>
</comment>
<dbReference type="InterPro" id="IPR013752">
    <property type="entry name" value="KPA_reductase"/>
</dbReference>